<gene>
    <name evidence="1" type="ORF">LTR37_002318</name>
</gene>
<dbReference type="EMBL" id="JAUTXU010000012">
    <property type="protein sequence ID" value="KAK3722746.1"/>
    <property type="molecule type" value="Genomic_DNA"/>
</dbReference>
<evidence type="ECO:0000313" key="2">
    <source>
        <dbReference type="Proteomes" id="UP001281147"/>
    </source>
</evidence>
<sequence>MARLNEPPPPAPASANVVPPGTESVDAYHRDIGMRTKSKLVVQKPPADFEEVKRRFIRQNRELAKNNSSQSLRIRNLELEVSRLLADNLELRNQVLHLQNEVCNAQRQNANSAAQRVKQELQAKIAELSSLVDGIEDAQEAGSQYTTRERKPLEGNWRERQPLTELMRESQMPTIVEDKQYPRRTLGADEIHAIRLSDHSSNGSPDLGPPPVAHFDYEDPVKNASPLGNKMSPAKPASTSEEDLLPASLSVNLETRRKRKDGSSRLEIRRHSLLPQSPEKAEGEPPTILRTGAKRKLADRGENDKPIKPPSKGDFTFSRKTTGEETKTTDGKRTPAEAPELTAPASPKPARKVLSDKSVNMSPRKTVQTTGKPEKDNSDRPMPSKPAFAKDPAAGRRRRASSIPMPSPPREAPNTIELLPPPELASPIETDPKTPAALDLFSPTPSEPSAKPADGRGDTPPPGDISTLSTTTDGGTRPSRRARAAVNYAEPSLMAKMRRPDKKMVDAISGLQDSRRVISASGARRTSSLTREVVVKDEPVEEEGDAWKDLPVATGVAPGSPLRERSDHDNIQVMPVEDYQAASRDVQASASSATISALMRKRRPSSQRQPDMDVTAKKLEELDLYDFKESSSPGTDGSTGARPAHRRHSSVPKDIGGPQVDHVPSVGRSERAASRRRSMML</sequence>
<reference evidence="1" key="1">
    <citation type="submission" date="2023-07" db="EMBL/GenBank/DDBJ databases">
        <title>Black Yeasts Isolated from many extreme environments.</title>
        <authorList>
            <person name="Coleine C."/>
            <person name="Stajich J.E."/>
            <person name="Selbmann L."/>
        </authorList>
    </citation>
    <scope>NUCLEOTIDE SEQUENCE</scope>
    <source>
        <strain evidence="1">CCFEE 5714</strain>
    </source>
</reference>
<proteinExistence type="predicted"/>
<name>A0ACC3NTP8_9PEZI</name>
<dbReference type="Proteomes" id="UP001281147">
    <property type="component" value="Unassembled WGS sequence"/>
</dbReference>
<protein>
    <submittedName>
        <fullName evidence="1">Uncharacterized protein</fullName>
    </submittedName>
</protein>
<comment type="caution">
    <text evidence="1">The sequence shown here is derived from an EMBL/GenBank/DDBJ whole genome shotgun (WGS) entry which is preliminary data.</text>
</comment>
<organism evidence="1 2">
    <name type="scientific">Vermiconidia calcicola</name>
    <dbReference type="NCBI Taxonomy" id="1690605"/>
    <lineage>
        <taxon>Eukaryota</taxon>
        <taxon>Fungi</taxon>
        <taxon>Dikarya</taxon>
        <taxon>Ascomycota</taxon>
        <taxon>Pezizomycotina</taxon>
        <taxon>Dothideomycetes</taxon>
        <taxon>Dothideomycetidae</taxon>
        <taxon>Mycosphaerellales</taxon>
        <taxon>Extremaceae</taxon>
        <taxon>Vermiconidia</taxon>
    </lineage>
</organism>
<accession>A0ACC3NTP8</accession>
<evidence type="ECO:0000313" key="1">
    <source>
        <dbReference type="EMBL" id="KAK3722746.1"/>
    </source>
</evidence>
<keyword evidence="2" id="KW-1185">Reference proteome</keyword>